<reference evidence="1 2" key="1">
    <citation type="journal article" date="2020" name="Nature">
        <title>Six reference-quality genomes reveal evolution of bat adaptations.</title>
        <authorList>
            <person name="Jebb D."/>
            <person name="Huang Z."/>
            <person name="Pippel M."/>
            <person name="Hughes G.M."/>
            <person name="Lavrichenko K."/>
            <person name="Devanna P."/>
            <person name="Winkler S."/>
            <person name="Jermiin L.S."/>
            <person name="Skirmuntt E.C."/>
            <person name="Katzourakis A."/>
            <person name="Burkitt-Gray L."/>
            <person name="Ray D.A."/>
            <person name="Sullivan K.A.M."/>
            <person name="Roscito J.G."/>
            <person name="Kirilenko B.M."/>
            <person name="Davalos L.M."/>
            <person name="Corthals A.P."/>
            <person name="Power M.L."/>
            <person name="Jones G."/>
            <person name="Ransome R.D."/>
            <person name="Dechmann D.K.N."/>
            <person name="Locatelli A.G."/>
            <person name="Puechmaille S.J."/>
            <person name="Fedrigo O."/>
            <person name="Jarvis E.D."/>
            <person name="Hiller M."/>
            <person name="Vernes S.C."/>
            <person name="Myers E.W."/>
            <person name="Teeling E.C."/>
        </authorList>
    </citation>
    <scope>NUCLEOTIDE SEQUENCE [LARGE SCALE GENOMIC DNA]</scope>
    <source>
        <strain evidence="1">MRouAeg1</strain>
        <tissue evidence="1">Muscle</tissue>
    </source>
</reference>
<sequence length="135" mass="14240">MRCSMSLATACHPASRNPATTGTQESVCSLCGQLHIFSPPCKKKKNSCYKSQASSTPKAIAMWTKGRAGTRAGRAGGGRLGGQASVWVARLSVTQCKKGKRRAARTVAATLATYCVVTSGRRKTQNKFDVVSTTG</sequence>
<evidence type="ECO:0000313" key="2">
    <source>
        <dbReference type="Proteomes" id="UP000593571"/>
    </source>
</evidence>
<evidence type="ECO:0000313" key="1">
    <source>
        <dbReference type="EMBL" id="KAF6418727.1"/>
    </source>
</evidence>
<proteinExistence type="predicted"/>
<gene>
    <name evidence="1" type="ORF">HJG63_008752</name>
</gene>
<dbReference type="AlphaFoldDB" id="A0A7J8D6B8"/>
<accession>A0A7J8D6B8</accession>
<comment type="caution">
    <text evidence="1">The sequence shown here is derived from an EMBL/GenBank/DDBJ whole genome shotgun (WGS) entry which is preliminary data.</text>
</comment>
<dbReference type="EMBL" id="JACASE010000013">
    <property type="protein sequence ID" value="KAF6418727.1"/>
    <property type="molecule type" value="Genomic_DNA"/>
</dbReference>
<organism evidence="1 2">
    <name type="scientific">Rousettus aegyptiacus</name>
    <name type="common">Egyptian fruit bat</name>
    <name type="synonym">Pteropus aegyptiacus</name>
    <dbReference type="NCBI Taxonomy" id="9407"/>
    <lineage>
        <taxon>Eukaryota</taxon>
        <taxon>Metazoa</taxon>
        <taxon>Chordata</taxon>
        <taxon>Craniata</taxon>
        <taxon>Vertebrata</taxon>
        <taxon>Euteleostomi</taxon>
        <taxon>Mammalia</taxon>
        <taxon>Eutheria</taxon>
        <taxon>Laurasiatheria</taxon>
        <taxon>Chiroptera</taxon>
        <taxon>Yinpterochiroptera</taxon>
        <taxon>Pteropodoidea</taxon>
        <taxon>Pteropodidae</taxon>
        <taxon>Rousettinae</taxon>
        <taxon>Rousettus</taxon>
    </lineage>
</organism>
<dbReference type="Proteomes" id="UP000593571">
    <property type="component" value="Unassembled WGS sequence"/>
</dbReference>
<keyword evidence="2" id="KW-1185">Reference proteome</keyword>
<protein>
    <submittedName>
        <fullName evidence="1">Uncharacterized protein</fullName>
    </submittedName>
</protein>
<name>A0A7J8D6B8_ROUAE</name>